<dbReference type="InterPro" id="IPR006620">
    <property type="entry name" value="Pro_4_hyd_alph"/>
</dbReference>
<keyword evidence="4" id="KW-0847">Vitamin C</keyword>
<keyword evidence="3" id="KW-0256">Endoplasmic reticulum</keyword>
<dbReference type="RefSeq" id="WP_386823468.1">
    <property type="nucleotide sequence ID" value="NZ_JBHTIF010000001.1"/>
</dbReference>
<dbReference type="PANTHER" id="PTHR10869">
    <property type="entry name" value="PROLYL 4-HYDROXYLASE ALPHA SUBUNIT"/>
    <property type="match status" value="1"/>
</dbReference>
<keyword evidence="5" id="KW-0223">Dioxygenase</keyword>
<keyword evidence="2" id="KW-0479">Metal-binding</keyword>
<comment type="caution">
    <text evidence="10">The sequence shown here is derived from an EMBL/GenBank/DDBJ whole genome shotgun (WGS) entry which is preliminary data.</text>
</comment>
<accession>A0ABW2YDU1</accession>
<evidence type="ECO:0000256" key="1">
    <source>
        <dbReference type="ARBA" id="ARBA00001961"/>
    </source>
</evidence>
<evidence type="ECO:0000256" key="3">
    <source>
        <dbReference type="ARBA" id="ARBA00022824"/>
    </source>
</evidence>
<evidence type="ECO:0000256" key="6">
    <source>
        <dbReference type="ARBA" id="ARBA00023002"/>
    </source>
</evidence>
<gene>
    <name evidence="10" type="ORF">ACFQ0E_09805</name>
</gene>
<dbReference type="InterPro" id="IPR045054">
    <property type="entry name" value="P4HA-like"/>
</dbReference>
<evidence type="ECO:0000256" key="4">
    <source>
        <dbReference type="ARBA" id="ARBA00022896"/>
    </source>
</evidence>
<keyword evidence="6" id="KW-0560">Oxidoreductase</keyword>
<dbReference type="Gene3D" id="2.60.120.620">
    <property type="entry name" value="q2cbj1_9rhob like domain"/>
    <property type="match status" value="1"/>
</dbReference>
<dbReference type="Pfam" id="PF13640">
    <property type="entry name" value="2OG-FeII_Oxy_3"/>
    <property type="match status" value="1"/>
</dbReference>
<sequence length="428" mass="46269">MSAAQSMDLAALRAAAERGSVEHAFALAQALVAQECMDEALQWHLRAAQAGHPGAQVEYARMRLYGIVGAPAPQEALAWFERAERAGHPVAAEYLVKLAVGGVALPRDMRMNERLLRGVQGEHAPSLLAAAVHFGRKPHGDDQSLCLQLLERGAARGDIAAAVLLAERLAHGEGCEAQADAARELWMQLEAAGVERMPDFTLPPPGPTDAPPRQLALEEALSPPEARVLSTQPRVSVIDRLLSADECRLLIVHARPHLHASRTLDPTSGQALNVDLRTSHDAQFDPVLESLAVRLVQWRMAAAAGLELVEAEPLIVLRYAPGQEYKPHRDYLPPASIARDGPQAGNRRRTICVYLNPVAAGGATAFPVAGLQVEPQPGRAVVFDNMLYDDASPQGRPDPDSLHAGLPVEAGEKWLATLWIRQGRYRAF</sequence>
<dbReference type="EMBL" id="JBHTIF010000001">
    <property type="protein sequence ID" value="MFD0725892.1"/>
    <property type="molecule type" value="Genomic_DNA"/>
</dbReference>
<protein>
    <submittedName>
        <fullName evidence="10">2OG-Fe(II) oxygenase</fullName>
    </submittedName>
</protein>
<dbReference type="SUPFAM" id="SSF81901">
    <property type="entry name" value="HCP-like"/>
    <property type="match status" value="1"/>
</dbReference>
<dbReference type="InterPro" id="IPR011990">
    <property type="entry name" value="TPR-like_helical_dom_sf"/>
</dbReference>
<name>A0ABW2YDU1_9GAMM</name>
<dbReference type="Gene3D" id="1.25.40.10">
    <property type="entry name" value="Tetratricopeptide repeat domain"/>
    <property type="match status" value="2"/>
</dbReference>
<dbReference type="Proteomes" id="UP001597110">
    <property type="component" value="Unassembled WGS sequence"/>
</dbReference>
<evidence type="ECO:0000256" key="2">
    <source>
        <dbReference type="ARBA" id="ARBA00022723"/>
    </source>
</evidence>
<comment type="cofactor">
    <cofactor evidence="1">
        <name>L-ascorbate</name>
        <dbReference type="ChEBI" id="CHEBI:38290"/>
    </cofactor>
</comment>
<keyword evidence="8" id="KW-0325">Glycoprotein</keyword>
<dbReference type="InterPro" id="IPR005123">
    <property type="entry name" value="Oxoglu/Fe-dep_dioxygenase_dom"/>
</dbReference>
<keyword evidence="7" id="KW-0408">Iron</keyword>
<evidence type="ECO:0000259" key="9">
    <source>
        <dbReference type="PROSITE" id="PS51471"/>
    </source>
</evidence>
<dbReference type="PROSITE" id="PS51471">
    <property type="entry name" value="FE2OG_OXY"/>
    <property type="match status" value="1"/>
</dbReference>
<dbReference type="PANTHER" id="PTHR10869:SF246">
    <property type="entry name" value="TRANSMEMBRANE PROLYL 4-HYDROXYLASE"/>
    <property type="match status" value="1"/>
</dbReference>
<proteinExistence type="predicted"/>
<evidence type="ECO:0000313" key="10">
    <source>
        <dbReference type="EMBL" id="MFD0725892.1"/>
    </source>
</evidence>
<keyword evidence="11" id="KW-1185">Reference proteome</keyword>
<evidence type="ECO:0000256" key="5">
    <source>
        <dbReference type="ARBA" id="ARBA00022964"/>
    </source>
</evidence>
<evidence type="ECO:0000256" key="7">
    <source>
        <dbReference type="ARBA" id="ARBA00023004"/>
    </source>
</evidence>
<evidence type="ECO:0000313" key="11">
    <source>
        <dbReference type="Proteomes" id="UP001597110"/>
    </source>
</evidence>
<organism evidence="10 11">
    <name type="scientific">Lysobacter brunescens</name>
    <dbReference type="NCBI Taxonomy" id="262323"/>
    <lineage>
        <taxon>Bacteria</taxon>
        <taxon>Pseudomonadati</taxon>
        <taxon>Pseudomonadota</taxon>
        <taxon>Gammaproteobacteria</taxon>
        <taxon>Lysobacterales</taxon>
        <taxon>Lysobacteraceae</taxon>
        <taxon>Lysobacter</taxon>
    </lineage>
</organism>
<feature type="domain" description="Fe2OG dioxygenase" evidence="9">
    <location>
        <begin position="310"/>
        <end position="422"/>
    </location>
</feature>
<dbReference type="InterPro" id="IPR044862">
    <property type="entry name" value="Pro_4_hyd_alph_FE2OG_OXY"/>
</dbReference>
<dbReference type="SMART" id="SM00702">
    <property type="entry name" value="P4Hc"/>
    <property type="match status" value="1"/>
</dbReference>
<evidence type="ECO:0000256" key="8">
    <source>
        <dbReference type="ARBA" id="ARBA00023180"/>
    </source>
</evidence>
<reference evidence="11" key="1">
    <citation type="journal article" date="2019" name="Int. J. Syst. Evol. Microbiol.">
        <title>The Global Catalogue of Microorganisms (GCM) 10K type strain sequencing project: providing services to taxonomists for standard genome sequencing and annotation.</title>
        <authorList>
            <consortium name="The Broad Institute Genomics Platform"/>
            <consortium name="The Broad Institute Genome Sequencing Center for Infectious Disease"/>
            <person name="Wu L."/>
            <person name="Ma J."/>
        </authorList>
    </citation>
    <scope>NUCLEOTIDE SEQUENCE [LARGE SCALE GENOMIC DNA]</scope>
    <source>
        <strain evidence="11">CCUG 55585</strain>
    </source>
</reference>